<dbReference type="EMBL" id="AOHV01000002">
    <property type="protein sequence ID" value="ELY41714.1"/>
    <property type="molecule type" value="Genomic_DNA"/>
</dbReference>
<proteinExistence type="predicted"/>
<evidence type="ECO:0000313" key="5">
    <source>
        <dbReference type="Proteomes" id="UP000011645"/>
    </source>
</evidence>
<dbReference type="Proteomes" id="UP000000390">
    <property type="component" value="Plasmid 2"/>
</dbReference>
<keyword evidence="2" id="KW-0614">Plasmid</keyword>
<dbReference type="Proteomes" id="UP000011645">
    <property type="component" value="Unassembled WGS sequence"/>
</dbReference>
<organism evidence="2 4">
    <name type="scientific">Halalkalicoccus jeotgali (strain DSM 18796 / CECT 7217 / JCM 14584 / KCTC 4019 / B3)</name>
    <dbReference type="NCBI Taxonomy" id="795797"/>
    <lineage>
        <taxon>Archaea</taxon>
        <taxon>Methanobacteriati</taxon>
        <taxon>Methanobacteriota</taxon>
        <taxon>Stenosarchaea group</taxon>
        <taxon>Halobacteria</taxon>
        <taxon>Halobacteriales</taxon>
        <taxon>Halococcaceae</taxon>
        <taxon>Halalkalicoccus</taxon>
    </lineage>
</organism>
<dbReference type="PROSITE" id="PS51257">
    <property type="entry name" value="PROKAR_LIPOPROTEIN"/>
    <property type="match status" value="1"/>
</dbReference>
<evidence type="ECO:0000313" key="4">
    <source>
        <dbReference type="Proteomes" id="UP000000390"/>
    </source>
</evidence>
<evidence type="ECO:0000256" key="1">
    <source>
        <dbReference type="SAM" id="MobiDB-lite"/>
    </source>
</evidence>
<evidence type="ECO:0000313" key="2">
    <source>
        <dbReference type="EMBL" id="ADJ17131.1"/>
    </source>
</evidence>
<dbReference type="EMBL" id="CP002064">
    <property type="protein sequence ID" value="ADJ17131.1"/>
    <property type="molecule type" value="Genomic_DNA"/>
</dbReference>
<sequence length="205" mass="22808">MISRRHFVKFLGSMGTVASLSGCIETRWWEDDDDADRPTGGTDTESQENTTAEDTAESDNTSDTDSERKNANETIDEDNTDRQQHPDENATQINRDEYDENYGEYETTARDPSDVEITADAQQATDGSLLVSGTITNVSDRAIDVVDIELVFYGTNDAYLSATLVTVRDLGPAESREFETQPNTGTIARDLERIEVNRTVYDVTD</sequence>
<dbReference type="NCBIfam" id="NF038353">
    <property type="entry name" value="FxLYD_dom"/>
    <property type="match status" value="1"/>
</dbReference>
<accession>D8JCM4</accession>
<geneLocation type="plasmid" evidence="2 4">
    <name>2</name>
</geneLocation>
<dbReference type="KEGG" id="hje:HacjB3_18958"/>
<reference evidence="3 5" key="2">
    <citation type="journal article" date="2014" name="PLoS Genet.">
        <title>Phylogenetically driven sequencing of extremely halophilic archaea reveals strategies for static and dynamic osmo-response.</title>
        <authorList>
            <person name="Becker E.A."/>
            <person name="Seitzer P.M."/>
            <person name="Tritt A."/>
            <person name="Larsen D."/>
            <person name="Krusor M."/>
            <person name="Yao A.I."/>
            <person name="Wu D."/>
            <person name="Madern D."/>
            <person name="Eisen J.A."/>
            <person name="Darling A.E."/>
            <person name="Facciotti M.T."/>
        </authorList>
    </citation>
    <scope>NUCLEOTIDE SEQUENCE [LARGE SCALE GENOMIC DNA]</scope>
    <source>
        <strain evidence="3">B3</strain>
        <strain evidence="5">DSM 18796 / CECT 7217 / JCM 14584 / KCTC 4019 / B3</strain>
    </source>
</reference>
<dbReference type="AlphaFoldDB" id="D8JCM4"/>
<name>D8JCM4_HALJB</name>
<feature type="region of interest" description="Disordered" evidence="1">
    <location>
        <begin position="31"/>
        <end position="99"/>
    </location>
</feature>
<feature type="compositionally biased region" description="Polar residues" evidence="1">
    <location>
        <begin position="41"/>
        <end position="53"/>
    </location>
</feature>
<evidence type="ECO:0000313" key="3">
    <source>
        <dbReference type="EMBL" id="ELY41714.1"/>
    </source>
</evidence>
<dbReference type="InterPro" id="IPR047676">
    <property type="entry name" value="FxLYD_dom"/>
</dbReference>
<dbReference type="OrthoDB" id="268204at2157"/>
<protein>
    <submittedName>
        <fullName evidence="2">Uncharacterized protein</fullName>
    </submittedName>
</protein>
<dbReference type="HOGENOM" id="CLU_1335021_0_0_2"/>
<keyword evidence="5" id="KW-1185">Reference proteome</keyword>
<reference evidence="2 4" key="1">
    <citation type="journal article" date="2010" name="J. Bacteriol.">
        <title>Complete genome sequence of Halalkalicoccus jeotgali B3(T), an extremely halophilic archaeon.</title>
        <authorList>
            <person name="Roh S.W."/>
            <person name="Nam Y.D."/>
            <person name="Nam S.H."/>
            <person name="Choi S.H."/>
            <person name="Park H.S."/>
            <person name="Bae J.W."/>
        </authorList>
    </citation>
    <scope>NUCLEOTIDE SEQUENCE [LARGE SCALE GENOMIC DNA]</scope>
    <source>
        <strain evidence="4">DSM 18796 / CECT 7217 / JCM 14584 / KCTC 4019 / B3</strain>
        <plasmid evidence="2 4">2</plasmid>
    </source>
</reference>
<dbReference type="eggNOG" id="arCOG10172">
    <property type="taxonomic scope" value="Archaea"/>
</dbReference>
<feature type="compositionally biased region" description="Acidic residues" evidence="1">
    <location>
        <begin position="54"/>
        <end position="64"/>
    </location>
</feature>
<gene>
    <name evidence="2" type="ordered locus">HacjB3_18958</name>
    <name evidence="3" type="ORF">C497_00465</name>
</gene>
<dbReference type="PATRIC" id="fig|795797.18.peg.3665"/>